<name>A0ABS8C0H8_9ALTE</name>
<dbReference type="SUPFAM" id="SSF63825">
    <property type="entry name" value="YWTD domain"/>
    <property type="match status" value="2"/>
</dbReference>
<evidence type="ECO:0000256" key="2">
    <source>
        <dbReference type="SAM" id="SignalP"/>
    </source>
</evidence>
<feature type="chain" id="PRO_5046623092" evidence="2">
    <location>
        <begin position="22"/>
        <end position="694"/>
    </location>
</feature>
<gene>
    <name evidence="3" type="ORF">JAO78_003250</name>
</gene>
<evidence type="ECO:0000313" key="4">
    <source>
        <dbReference type="Proteomes" id="UP000633814"/>
    </source>
</evidence>
<dbReference type="InterPro" id="IPR011042">
    <property type="entry name" value="6-blade_b-propeller_TolB-like"/>
</dbReference>
<reference evidence="3 4" key="1">
    <citation type="submission" date="2021-10" db="EMBL/GenBank/DDBJ databases">
        <title>Alishewanella koreense sp. nov. isolated from seawater of southwestern coast in South Korea and the proposal for the reclassification of Rheinheimera perlucida and Rheinheimera tuosuensis as Arsukibacterium perlucida and Arsukibacterium tuosuensis.</title>
        <authorList>
            <person name="Kim K.H."/>
            <person name="Ruan W."/>
            <person name="Kim K.R."/>
            <person name="Baek J.H."/>
            <person name="Jeon C.O."/>
        </authorList>
    </citation>
    <scope>NUCLEOTIDE SEQUENCE [LARGE SCALE GENOMIC DNA]</scope>
    <source>
        <strain evidence="3 4">16-MA</strain>
    </source>
</reference>
<keyword evidence="4" id="KW-1185">Reference proteome</keyword>
<sequence>MTTSKLVRPTGPLALSALALAMLLALSGCNGDDGAPGEMGATGQPGQPGPVGNNGQPGFAAANFLIANNGTDNRNTVDVVNQNAAMLKRLTGLNNEGVALDPLGNLVQAGDSMNGSLKTFCQIAQRADGAAFNLNSDREITGATTGLVNPKGIAYSQMRGLVFIADQTAMQVTVYGGAAAGDVAPLATTTTDAMPWDLFYDDNNDRLYVALTNGVLSVYDNYVASNYAAMPTRNITPVDSNGAKQSINLHGIAYDRLSDKMVLSDVGSATDATDGAIFVLNNISLVDGNVVPSRVIKGPATKLGNPVDIILSGSELRIAEKANDAILVYANIFAGASGDIAPDLTTSAIKPEALVELTASRQDADISDISSAAVLLGVAVSSNPAATGPTTGQISRLNAPLTSNLGQYNALQNIESVTFDLAGDSYTTFDTATSGGIVISNRVATMRLGEQYSAAQDRIITGSNTGLISPKGLDVDSASGLIFVAENNAATPGVFIYSACASGNAAPLLALNTAPAQPWDVDYDPTTDRAFVALTNGSVAVFNQVRAKWLAGSSVISTADRMITPAVSGVAVPAPTNLHGIDYDFASDALMVSDVGSAADATDGKIYILNNASSADGLTNIAVNISGANTLLGNPVDIMYSGAHLYVAEKSNNRVLRFDNILNSAGGNIAANASFAVTAPESVAIIPVYLTNRQ</sequence>
<protein>
    <submittedName>
        <fullName evidence="3">Collagen-like protein</fullName>
    </submittedName>
</protein>
<dbReference type="RefSeq" id="WP_226749907.1">
    <property type="nucleotide sequence ID" value="NZ_JAEINI020000001.1"/>
</dbReference>
<proteinExistence type="predicted"/>
<dbReference type="EMBL" id="JAEINI020000001">
    <property type="protein sequence ID" value="MCB5225828.1"/>
    <property type="molecule type" value="Genomic_DNA"/>
</dbReference>
<feature type="signal peptide" evidence="2">
    <location>
        <begin position="1"/>
        <end position="21"/>
    </location>
</feature>
<dbReference type="Proteomes" id="UP000633814">
    <property type="component" value="Unassembled WGS sequence"/>
</dbReference>
<dbReference type="Gene3D" id="2.120.10.30">
    <property type="entry name" value="TolB, C-terminal domain"/>
    <property type="match status" value="1"/>
</dbReference>
<evidence type="ECO:0000256" key="1">
    <source>
        <dbReference type="SAM" id="MobiDB-lite"/>
    </source>
</evidence>
<dbReference type="PROSITE" id="PS51257">
    <property type="entry name" value="PROKAR_LIPOPROTEIN"/>
    <property type="match status" value="1"/>
</dbReference>
<organism evidence="3 4">
    <name type="scientific">Alishewanella maricola</name>
    <dbReference type="NCBI Taxonomy" id="2795740"/>
    <lineage>
        <taxon>Bacteria</taxon>
        <taxon>Pseudomonadati</taxon>
        <taxon>Pseudomonadota</taxon>
        <taxon>Gammaproteobacteria</taxon>
        <taxon>Alteromonadales</taxon>
        <taxon>Alteromonadaceae</taxon>
        <taxon>Alishewanella</taxon>
    </lineage>
</organism>
<comment type="caution">
    <text evidence="3">The sequence shown here is derived from an EMBL/GenBank/DDBJ whole genome shotgun (WGS) entry which is preliminary data.</text>
</comment>
<feature type="region of interest" description="Disordered" evidence="1">
    <location>
        <begin position="35"/>
        <end position="55"/>
    </location>
</feature>
<dbReference type="Gene3D" id="1.20.5.320">
    <property type="entry name" value="6-Phosphogluconate Dehydrogenase, domain 3"/>
    <property type="match status" value="1"/>
</dbReference>
<keyword evidence="2" id="KW-0732">Signal</keyword>
<evidence type="ECO:0000313" key="3">
    <source>
        <dbReference type="EMBL" id="MCB5225828.1"/>
    </source>
</evidence>
<accession>A0ABS8C0H8</accession>